<keyword evidence="2" id="KW-1003">Cell membrane</keyword>
<evidence type="ECO:0000313" key="8">
    <source>
        <dbReference type="EMBL" id="EON31347.1"/>
    </source>
</evidence>
<dbReference type="PATRIC" id="fig|1316928.3.peg.3613"/>
<feature type="transmembrane region" description="Helical" evidence="7">
    <location>
        <begin position="142"/>
        <end position="167"/>
    </location>
</feature>
<proteinExistence type="predicted"/>
<sequence>MSVGWCADVGVDSPERSAAEVLFRPERGTGPAMTEKHVAEAGATSDDTGSGDTGTDGGHTPLRRAITGKLLFLFILGDVLGAGIYALVGEVAGEVGGAIWVPLALALALAMLTAASYAELVTKYPRAGGAAVFARHAYRHPLVSFLVGFCMLAAGVTSAAGLALAFAGDYLQVFLDVPTTVAALVFLVAVAALNARGITESLRANVVMTVVEVSGLVLVVVLAGIVLGRGDGEPRRVLEFTDETTPALAVLGAALLAYYSFVGFETSANMAEEVRDVRRVYPKALFGALLAAGVVYVLVGLAVSVVAPPERLVKSSGPLLEVVSIADVGIPDRVFSLIALIAVANGALLTMIMASRLTFGMARDGLLPGALAKVLPRRRTPWTAIVATTAVAMVLAATGTVAALAETVVLLLLFVFVSTNVAVLVLRRDRTDTDHFRAPTILPVLAVISCVVLMTQQSASTWLRAGILIVVGLGLYLLARVTGSGGRPDVDDDRVDDDAAERLT</sequence>
<organism evidence="8 9">
    <name type="scientific">Gordonia terrae C-6</name>
    <dbReference type="NCBI Taxonomy" id="1316928"/>
    <lineage>
        <taxon>Bacteria</taxon>
        <taxon>Bacillati</taxon>
        <taxon>Actinomycetota</taxon>
        <taxon>Actinomycetes</taxon>
        <taxon>Mycobacteriales</taxon>
        <taxon>Gordoniaceae</taxon>
        <taxon>Gordonia</taxon>
    </lineage>
</organism>
<feature type="transmembrane region" description="Helical" evidence="7">
    <location>
        <begin position="380"/>
        <end position="402"/>
    </location>
</feature>
<feature type="transmembrane region" description="Helical" evidence="7">
    <location>
        <begin position="70"/>
        <end position="88"/>
    </location>
</feature>
<feature type="transmembrane region" description="Helical" evidence="7">
    <location>
        <begin position="461"/>
        <end position="479"/>
    </location>
</feature>
<evidence type="ECO:0000256" key="5">
    <source>
        <dbReference type="ARBA" id="ARBA00023136"/>
    </source>
</evidence>
<feature type="transmembrane region" description="Helical" evidence="7">
    <location>
        <begin position="247"/>
        <end position="264"/>
    </location>
</feature>
<name>R7Y5R5_9ACTN</name>
<dbReference type="PANTHER" id="PTHR42770:SF7">
    <property type="entry name" value="MEMBRANE PROTEIN"/>
    <property type="match status" value="1"/>
</dbReference>
<dbReference type="GO" id="GO:0005886">
    <property type="term" value="C:plasma membrane"/>
    <property type="evidence" value="ECO:0007669"/>
    <property type="project" value="UniProtKB-SubCell"/>
</dbReference>
<keyword evidence="4 7" id="KW-1133">Transmembrane helix</keyword>
<feature type="transmembrane region" description="Helical" evidence="7">
    <location>
        <begin position="334"/>
        <end position="359"/>
    </location>
</feature>
<feature type="transmembrane region" description="Helical" evidence="7">
    <location>
        <begin position="173"/>
        <end position="194"/>
    </location>
</feature>
<dbReference type="Gene3D" id="1.20.1740.10">
    <property type="entry name" value="Amino acid/polyamine transporter I"/>
    <property type="match status" value="1"/>
</dbReference>
<dbReference type="Pfam" id="PF13520">
    <property type="entry name" value="AA_permease_2"/>
    <property type="match status" value="1"/>
</dbReference>
<evidence type="ECO:0000256" key="1">
    <source>
        <dbReference type="ARBA" id="ARBA00004651"/>
    </source>
</evidence>
<dbReference type="Proteomes" id="UP000013569">
    <property type="component" value="Unassembled WGS sequence"/>
</dbReference>
<evidence type="ECO:0000256" key="4">
    <source>
        <dbReference type="ARBA" id="ARBA00022989"/>
    </source>
</evidence>
<dbReference type="AlphaFoldDB" id="R7Y5R5"/>
<evidence type="ECO:0000313" key="9">
    <source>
        <dbReference type="Proteomes" id="UP000013569"/>
    </source>
</evidence>
<keyword evidence="5 7" id="KW-0472">Membrane</keyword>
<feature type="compositionally biased region" description="Acidic residues" evidence="6">
    <location>
        <begin position="490"/>
        <end position="504"/>
    </location>
</feature>
<evidence type="ECO:0000256" key="2">
    <source>
        <dbReference type="ARBA" id="ARBA00022475"/>
    </source>
</evidence>
<keyword evidence="3 7" id="KW-0812">Transmembrane</keyword>
<dbReference type="GO" id="GO:0022857">
    <property type="term" value="F:transmembrane transporter activity"/>
    <property type="evidence" value="ECO:0007669"/>
    <property type="project" value="InterPro"/>
</dbReference>
<feature type="transmembrane region" description="Helical" evidence="7">
    <location>
        <begin position="206"/>
        <end position="227"/>
    </location>
</feature>
<dbReference type="PANTHER" id="PTHR42770">
    <property type="entry name" value="AMINO ACID TRANSPORTER-RELATED"/>
    <property type="match status" value="1"/>
</dbReference>
<dbReference type="EMBL" id="AQPW01000026">
    <property type="protein sequence ID" value="EON31347.1"/>
    <property type="molecule type" value="Genomic_DNA"/>
</dbReference>
<feature type="region of interest" description="Disordered" evidence="6">
    <location>
        <begin position="483"/>
        <end position="504"/>
    </location>
</feature>
<dbReference type="InterPro" id="IPR002293">
    <property type="entry name" value="AA/rel_permease1"/>
</dbReference>
<comment type="caution">
    <text evidence="8">The sequence shown here is derived from an EMBL/GenBank/DDBJ whole genome shotgun (WGS) entry which is preliminary data.</text>
</comment>
<dbReference type="PIRSF" id="PIRSF006060">
    <property type="entry name" value="AA_transporter"/>
    <property type="match status" value="1"/>
</dbReference>
<feature type="region of interest" description="Disordered" evidence="6">
    <location>
        <begin position="40"/>
        <end position="59"/>
    </location>
</feature>
<gene>
    <name evidence="8" type="ORF">GTC6_17886</name>
</gene>
<evidence type="ECO:0000256" key="3">
    <source>
        <dbReference type="ARBA" id="ARBA00022692"/>
    </source>
</evidence>
<reference evidence="8 9" key="1">
    <citation type="journal article" date="2013" name="Genome Announc.">
        <title>Draft Genome Sequence of a Benzothiophene-Desulfurizing Bacterium, Gordona terrae Strain C-6.</title>
        <authorList>
            <person name="Wang W."/>
            <person name="Ma T."/>
            <person name="Ren Y."/>
            <person name="Li G."/>
        </authorList>
    </citation>
    <scope>NUCLEOTIDE SEQUENCE [LARGE SCALE GENOMIC DNA]</scope>
    <source>
        <strain evidence="8 9">C-6</strain>
    </source>
</reference>
<evidence type="ECO:0000256" key="7">
    <source>
        <dbReference type="SAM" id="Phobius"/>
    </source>
</evidence>
<feature type="transmembrane region" description="Helical" evidence="7">
    <location>
        <begin position="408"/>
        <end position="426"/>
    </location>
</feature>
<protein>
    <submittedName>
        <fullName evidence="8">Amino acid transporter</fullName>
    </submittedName>
</protein>
<evidence type="ECO:0000256" key="6">
    <source>
        <dbReference type="SAM" id="MobiDB-lite"/>
    </source>
</evidence>
<feature type="transmembrane region" description="Helical" evidence="7">
    <location>
        <begin position="285"/>
        <end position="307"/>
    </location>
</feature>
<feature type="transmembrane region" description="Helical" evidence="7">
    <location>
        <begin position="100"/>
        <end position="121"/>
    </location>
</feature>
<feature type="transmembrane region" description="Helical" evidence="7">
    <location>
        <begin position="438"/>
        <end position="455"/>
    </location>
</feature>
<accession>R7Y5R5</accession>
<feature type="compositionally biased region" description="Low complexity" evidence="6">
    <location>
        <begin position="41"/>
        <end position="50"/>
    </location>
</feature>
<dbReference type="InterPro" id="IPR050367">
    <property type="entry name" value="APC_superfamily"/>
</dbReference>
<comment type="subcellular location">
    <subcellularLocation>
        <location evidence="1">Cell membrane</location>
        <topology evidence="1">Multi-pass membrane protein</topology>
    </subcellularLocation>
</comment>